<keyword evidence="4" id="KW-1185">Reference proteome</keyword>
<evidence type="ECO:0000256" key="2">
    <source>
        <dbReference type="SAM" id="MobiDB-lite"/>
    </source>
</evidence>
<dbReference type="Proteomes" id="UP001497392">
    <property type="component" value="Unassembled WGS sequence"/>
</dbReference>
<reference evidence="3 4" key="1">
    <citation type="submission" date="2024-06" db="EMBL/GenBank/DDBJ databases">
        <authorList>
            <person name="Kraege A."/>
            <person name="Thomma B."/>
        </authorList>
    </citation>
    <scope>NUCLEOTIDE SEQUENCE [LARGE SCALE GENOMIC DNA]</scope>
</reference>
<feature type="region of interest" description="Disordered" evidence="2">
    <location>
        <begin position="132"/>
        <end position="175"/>
    </location>
</feature>
<gene>
    <name evidence="3" type="primary">g460</name>
    <name evidence="3" type="ORF">VP750_LOCUS403</name>
</gene>
<protein>
    <submittedName>
        <fullName evidence="3">G460 protein</fullName>
    </submittedName>
</protein>
<accession>A0ABP1FHR8</accession>
<dbReference type="Pfam" id="PF04832">
    <property type="entry name" value="SOUL"/>
    <property type="match status" value="1"/>
</dbReference>
<evidence type="ECO:0000256" key="1">
    <source>
        <dbReference type="ARBA" id="ARBA00009817"/>
    </source>
</evidence>
<dbReference type="Gene3D" id="3.20.80.10">
    <property type="entry name" value="Regulatory factor, effector binding domain"/>
    <property type="match status" value="1"/>
</dbReference>
<dbReference type="InterPro" id="IPR009072">
    <property type="entry name" value="Histone-fold"/>
</dbReference>
<feature type="region of interest" description="Disordered" evidence="2">
    <location>
        <begin position="75"/>
        <end position="95"/>
    </location>
</feature>
<comment type="caution">
    <text evidence="3">The sequence shown here is derived from an EMBL/GenBank/DDBJ whole genome shotgun (WGS) entry which is preliminary data.</text>
</comment>
<dbReference type="SUPFAM" id="SSF47113">
    <property type="entry name" value="Histone-fold"/>
    <property type="match status" value="1"/>
</dbReference>
<dbReference type="Gene3D" id="1.10.20.10">
    <property type="entry name" value="Histone, subunit A"/>
    <property type="match status" value="1"/>
</dbReference>
<dbReference type="InterPro" id="IPR011256">
    <property type="entry name" value="Reg_factor_effector_dom_sf"/>
</dbReference>
<dbReference type="InterPro" id="IPR006917">
    <property type="entry name" value="SOUL_heme-bd"/>
</dbReference>
<evidence type="ECO:0000313" key="4">
    <source>
        <dbReference type="Proteomes" id="UP001497392"/>
    </source>
</evidence>
<dbReference type="PANTHER" id="PTHR11220">
    <property type="entry name" value="HEME-BINDING PROTEIN-RELATED"/>
    <property type="match status" value="1"/>
</dbReference>
<comment type="similarity">
    <text evidence="1">Belongs to the HEBP family.</text>
</comment>
<feature type="compositionally biased region" description="Low complexity" evidence="2">
    <location>
        <begin position="18"/>
        <end position="35"/>
    </location>
</feature>
<feature type="region of interest" description="Disordered" evidence="2">
    <location>
        <begin position="1"/>
        <end position="35"/>
    </location>
</feature>
<proteinExistence type="inferred from homology"/>
<dbReference type="PANTHER" id="PTHR11220:SF50">
    <property type="entry name" value="SOUL HEME-BINDING FAMILY PROTEIN"/>
    <property type="match status" value="1"/>
</dbReference>
<sequence length="635" mass="69296">MAQQPNARPSTGGPPQPSSNAQSAPAPYPLQPQAAQNPLLLQTLLAAMQQQQQQSQPPIHSNILEQIRALGGQVQPRPAMPLPQRAPSPTVYSVAQTRPPQPYRPMMPQANPVQGAGSRPLLAAPLRASLPLSQPTPQAFAPRPHPRPYQPATGFTGQGQPVRPSIPPQPPSEEDLRLLPLQSINRMARAAFGPESGLSEEVETALMELADQWVTSALTLGSGAARKRKSSTLMPEDVAKSIEPIWNIHVPGAGPDTITVQKRSAAPEFHQTRAKAVRRAIAQASAEKPGVQLKLCGRRTVIARALAIQAPATPNSVTILSRPELLRAIKSIYTNEYEESAFASNYSIEGPLFTCSSREELKRARSLLLSVADVSYVVQSQSPVEGNKLRARWTLEAKLKGLPGQRKLVITGSSLYTLTDAGILTGQVDTWDAVPGGAQLDSITFLLRNALSLQLTPDLDTPQYSVLKKTREYEIRRYEPFLIAEVDMPPSSAPASGTGFNELANFIFGGNDKKQSMEMTTPVLTTAGQQGEGSNRMAFVMETKYTSLESLPVPRDSRVVRKQQEGCMMAALSFGGLPLDFQVTEAERRLRGLLLLDGYHTEGKSDYLLARYNSPFELLRRNEILIRLKDFDLDP</sequence>
<dbReference type="EMBL" id="CAXHTA020000001">
    <property type="protein sequence ID" value="CAL5218744.1"/>
    <property type="molecule type" value="Genomic_DNA"/>
</dbReference>
<evidence type="ECO:0000313" key="3">
    <source>
        <dbReference type="EMBL" id="CAL5218744.1"/>
    </source>
</evidence>
<dbReference type="SUPFAM" id="SSF55136">
    <property type="entry name" value="Probable bacterial effector-binding domain"/>
    <property type="match status" value="1"/>
</dbReference>
<name>A0ABP1FHR8_9CHLO</name>
<organism evidence="3 4">
    <name type="scientific">Coccomyxa viridis</name>
    <dbReference type="NCBI Taxonomy" id="1274662"/>
    <lineage>
        <taxon>Eukaryota</taxon>
        <taxon>Viridiplantae</taxon>
        <taxon>Chlorophyta</taxon>
        <taxon>core chlorophytes</taxon>
        <taxon>Trebouxiophyceae</taxon>
        <taxon>Trebouxiophyceae incertae sedis</taxon>
        <taxon>Coccomyxaceae</taxon>
        <taxon>Coccomyxa</taxon>
    </lineage>
</organism>